<keyword evidence="2" id="KW-1185">Reference proteome</keyword>
<accession>A0ABS1WB61</accession>
<reference evidence="1 2" key="1">
    <citation type="submission" date="2020-12" db="EMBL/GenBank/DDBJ databases">
        <title>WGS of Legionella: environmental sample.</title>
        <authorList>
            <person name="Cristino S."/>
            <person name="Girolamini L."/>
            <person name="Salaris S."/>
            <person name="Pascale M.R."/>
            <person name="Mazzotta M."/>
            <person name="Orsini M."/>
            <person name="Grottola A."/>
        </authorList>
    </citation>
    <scope>NUCLEOTIDE SEQUENCE [LARGE SCALE GENOMIC DNA]</scope>
    <source>
        <strain evidence="1 2">30cs62</strain>
    </source>
</reference>
<protein>
    <submittedName>
        <fullName evidence="1">Uncharacterized protein</fullName>
    </submittedName>
</protein>
<name>A0ABS1WB61_9GAMM</name>
<gene>
    <name evidence="1" type="ORF">I5282_08440</name>
</gene>
<dbReference type="EMBL" id="JADWVN010000016">
    <property type="protein sequence ID" value="MBL7526595.1"/>
    <property type="molecule type" value="Genomic_DNA"/>
</dbReference>
<evidence type="ECO:0000313" key="1">
    <source>
        <dbReference type="EMBL" id="MBL7526595.1"/>
    </source>
</evidence>
<dbReference type="Proteomes" id="UP000809910">
    <property type="component" value="Unassembled WGS sequence"/>
</dbReference>
<sequence length="99" mass="11272">MGQKDLNACQCFNSYFLNSIFYSSAEVNCYISRDHGVIINARISDGRNNAGSFFYGCSLNSVNSNISREYFDLYSNDNELCIDEIMHACMMLKAELYSE</sequence>
<evidence type="ECO:0000313" key="2">
    <source>
        <dbReference type="Proteomes" id="UP000809910"/>
    </source>
</evidence>
<comment type="caution">
    <text evidence="1">The sequence shown here is derived from an EMBL/GenBank/DDBJ whole genome shotgun (WGS) entry which is preliminary data.</text>
</comment>
<dbReference type="RefSeq" id="WP_203110121.1">
    <property type="nucleotide sequence ID" value="NZ_JADOBG010000012.1"/>
</dbReference>
<organism evidence="1 2">
    <name type="scientific">Legionella bononiensis</name>
    <dbReference type="NCBI Taxonomy" id="2793102"/>
    <lineage>
        <taxon>Bacteria</taxon>
        <taxon>Pseudomonadati</taxon>
        <taxon>Pseudomonadota</taxon>
        <taxon>Gammaproteobacteria</taxon>
        <taxon>Legionellales</taxon>
        <taxon>Legionellaceae</taxon>
        <taxon>Legionella</taxon>
    </lineage>
</organism>
<proteinExistence type="predicted"/>